<keyword evidence="9" id="KW-1185">Reference proteome</keyword>
<proteinExistence type="predicted"/>
<keyword evidence="3 6" id="KW-1133">Transmembrane helix</keyword>
<dbReference type="STRING" id="1531966.A0A0A1T885"/>
<dbReference type="InterPro" id="IPR036259">
    <property type="entry name" value="MFS_trans_sf"/>
</dbReference>
<evidence type="ECO:0000256" key="2">
    <source>
        <dbReference type="ARBA" id="ARBA00022692"/>
    </source>
</evidence>
<dbReference type="GO" id="GO:0016020">
    <property type="term" value="C:membrane"/>
    <property type="evidence" value="ECO:0007669"/>
    <property type="project" value="UniProtKB-SubCell"/>
</dbReference>
<feature type="transmembrane region" description="Helical" evidence="6">
    <location>
        <begin position="333"/>
        <end position="353"/>
    </location>
</feature>
<dbReference type="Pfam" id="PF00083">
    <property type="entry name" value="Sugar_tr"/>
    <property type="match status" value="2"/>
</dbReference>
<name>A0A0A1T885_9HYPO</name>
<keyword evidence="4 6" id="KW-0472">Membrane</keyword>
<dbReference type="GO" id="GO:0022857">
    <property type="term" value="F:transmembrane transporter activity"/>
    <property type="evidence" value="ECO:0007669"/>
    <property type="project" value="InterPro"/>
</dbReference>
<dbReference type="InterPro" id="IPR005829">
    <property type="entry name" value="Sugar_transporter_CS"/>
</dbReference>
<evidence type="ECO:0000256" key="5">
    <source>
        <dbReference type="SAM" id="MobiDB-lite"/>
    </source>
</evidence>
<sequence length="639" mass="70742">MSLDPSVVRKKNRGFLGADSSALTQRDAEDRHQLRYELDLNSWNLRIWGVAASGFLTDSYNLFSTNVILASVAFVYWPNGKEWPGLIINLFTLFGSVVGQLSFGFLADYYGRTRLYGIELVLVIVSTIGVATSSHGYNDLSFLALFTWWRFVMGVGIGAEYPLSAVITSEWSSTQSRGRMLSSVFLMQPIGQALAQLVGLWVLLGFEDMKKLQAMRCGLDTKYEEECRQAVDGIWRIVIGSGAIPALLAIIFRFFLFDCGLYSLEVRNKPAVALLNTRGVYGDPTAPVHGNAYPLQPNNSGRRGYTPDGPPPSAPVQFSKQDLHNYFIRDGNWVYLLGTAATWFFLDVSFYGMSLDNRGTLSDMWATTGPTPINSDLECWNSALPGGNSTVPLWKINGLPTWQTDATHPCNTIYDVLIEQTKQYLLTVSLASIAGSACFIVFSNRIPRRKWLTISFLTLAFVFMITGGVYYGVHRKAGAPAIVVLVAICHFLFNSGANTLTFIIPAEIFPTAYRCTCHGISAAAGKLGSIVAVLVVFGINKAYKNANRQGLIFLLFGSVAIVGAFFSWAYLPDPQRTKVKEDVDSDGHRTAQTYLEAKSLEELGEGRMKARLMGEGVTFKERMGELRERRSRRADAERV</sequence>
<feature type="transmembrane region" description="Helical" evidence="6">
    <location>
        <begin position="115"/>
        <end position="134"/>
    </location>
</feature>
<keyword evidence="2 6" id="KW-0812">Transmembrane</keyword>
<reference evidence="8 9" key="1">
    <citation type="journal article" date="2015" name="Genome Announc.">
        <title>Draft Genome Sequence and Gene Annotation of the Entomopathogenic Fungus Verticillium hemipterigenum.</title>
        <authorList>
            <person name="Horn F."/>
            <person name="Habel A."/>
            <person name="Scharf D.H."/>
            <person name="Dworschak J."/>
            <person name="Brakhage A.A."/>
            <person name="Guthke R."/>
            <person name="Hertweck C."/>
            <person name="Linde J."/>
        </authorList>
    </citation>
    <scope>NUCLEOTIDE SEQUENCE [LARGE SCALE GENOMIC DNA]</scope>
</reference>
<dbReference type="OrthoDB" id="433512at2759"/>
<feature type="transmembrane region" description="Helical" evidence="6">
    <location>
        <begin position="454"/>
        <end position="473"/>
    </location>
</feature>
<evidence type="ECO:0000259" key="7">
    <source>
        <dbReference type="PROSITE" id="PS50850"/>
    </source>
</evidence>
<dbReference type="Proteomes" id="UP000039046">
    <property type="component" value="Unassembled WGS sequence"/>
</dbReference>
<protein>
    <submittedName>
        <fullName evidence="8">Putative Inorganic phosphate transporter PHO84</fullName>
    </submittedName>
</protein>
<dbReference type="Gene3D" id="1.20.1250.20">
    <property type="entry name" value="MFS general substrate transporter like domains"/>
    <property type="match status" value="2"/>
</dbReference>
<feature type="transmembrane region" description="Helical" evidence="6">
    <location>
        <begin position="234"/>
        <end position="257"/>
    </location>
</feature>
<accession>A0A0A1T885</accession>
<dbReference type="EMBL" id="CDHN01000005">
    <property type="protein sequence ID" value="CEJ93306.1"/>
    <property type="molecule type" value="Genomic_DNA"/>
</dbReference>
<dbReference type="InterPro" id="IPR020846">
    <property type="entry name" value="MFS_dom"/>
</dbReference>
<evidence type="ECO:0000256" key="3">
    <source>
        <dbReference type="ARBA" id="ARBA00022989"/>
    </source>
</evidence>
<feature type="transmembrane region" description="Helical" evidence="6">
    <location>
        <begin position="424"/>
        <end position="442"/>
    </location>
</feature>
<feature type="transmembrane region" description="Helical" evidence="6">
    <location>
        <begin position="83"/>
        <end position="103"/>
    </location>
</feature>
<feature type="transmembrane region" description="Helical" evidence="6">
    <location>
        <begin position="516"/>
        <end position="539"/>
    </location>
</feature>
<feature type="transmembrane region" description="Helical" evidence="6">
    <location>
        <begin position="479"/>
        <end position="504"/>
    </location>
</feature>
<gene>
    <name evidence="8" type="ORF">VHEMI08903</name>
</gene>
<dbReference type="HOGENOM" id="CLU_001265_46_14_1"/>
<feature type="transmembrane region" description="Helical" evidence="6">
    <location>
        <begin position="184"/>
        <end position="206"/>
    </location>
</feature>
<feature type="domain" description="Major facilitator superfamily (MFS) profile" evidence="7">
    <location>
        <begin position="47"/>
        <end position="575"/>
    </location>
</feature>
<dbReference type="PROSITE" id="PS00217">
    <property type="entry name" value="SUGAR_TRANSPORT_2"/>
    <property type="match status" value="1"/>
</dbReference>
<evidence type="ECO:0000256" key="1">
    <source>
        <dbReference type="ARBA" id="ARBA00004141"/>
    </source>
</evidence>
<dbReference type="InterPro" id="IPR005828">
    <property type="entry name" value="MFS_sugar_transport-like"/>
</dbReference>
<organism evidence="8 9">
    <name type="scientific">[Torrubiella] hemipterigena</name>
    <dbReference type="NCBI Taxonomy" id="1531966"/>
    <lineage>
        <taxon>Eukaryota</taxon>
        <taxon>Fungi</taxon>
        <taxon>Dikarya</taxon>
        <taxon>Ascomycota</taxon>
        <taxon>Pezizomycotina</taxon>
        <taxon>Sordariomycetes</taxon>
        <taxon>Hypocreomycetidae</taxon>
        <taxon>Hypocreales</taxon>
        <taxon>Clavicipitaceae</taxon>
        <taxon>Clavicipitaceae incertae sedis</taxon>
        <taxon>'Torrubiella' clade</taxon>
    </lineage>
</organism>
<evidence type="ECO:0000256" key="6">
    <source>
        <dbReference type="SAM" id="Phobius"/>
    </source>
</evidence>
<dbReference type="AlphaFoldDB" id="A0A0A1T885"/>
<feature type="region of interest" description="Disordered" evidence="5">
    <location>
        <begin position="289"/>
        <end position="314"/>
    </location>
</feature>
<dbReference type="PROSITE" id="PS50850">
    <property type="entry name" value="MFS"/>
    <property type="match status" value="1"/>
</dbReference>
<comment type="subcellular location">
    <subcellularLocation>
        <location evidence="1">Membrane</location>
        <topology evidence="1">Multi-pass membrane protein</topology>
    </subcellularLocation>
</comment>
<feature type="transmembrane region" description="Helical" evidence="6">
    <location>
        <begin position="140"/>
        <end position="163"/>
    </location>
</feature>
<evidence type="ECO:0000256" key="4">
    <source>
        <dbReference type="ARBA" id="ARBA00023136"/>
    </source>
</evidence>
<evidence type="ECO:0000313" key="9">
    <source>
        <dbReference type="Proteomes" id="UP000039046"/>
    </source>
</evidence>
<dbReference type="PANTHER" id="PTHR24064">
    <property type="entry name" value="SOLUTE CARRIER FAMILY 22 MEMBER"/>
    <property type="match status" value="1"/>
</dbReference>
<feature type="transmembrane region" description="Helical" evidence="6">
    <location>
        <begin position="551"/>
        <end position="571"/>
    </location>
</feature>
<dbReference type="SUPFAM" id="SSF103473">
    <property type="entry name" value="MFS general substrate transporter"/>
    <property type="match status" value="1"/>
</dbReference>
<evidence type="ECO:0000313" key="8">
    <source>
        <dbReference type="EMBL" id="CEJ93306.1"/>
    </source>
</evidence>